<feature type="signal peptide" evidence="1">
    <location>
        <begin position="1"/>
        <end position="26"/>
    </location>
</feature>
<feature type="chain" id="PRO_5033018726" description="DUF1349 domain-containing protein" evidence="1">
    <location>
        <begin position="27"/>
        <end position="310"/>
    </location>
</feature>
<keyword evidence="3" id="KW-1185">Reference proteome</keyword>
<evidence type="ECO:0000256" key="1">
    <source>
        <dbReference type="SAM" id="SignalP"/>
    </source>
</evidence>
<gene>
    <name evidence="2" type="ORF">IC614_09620</name>
</gene>
<evidence type="ECO:0008006" key="4">
    <source>
        <dbReference type="Google" id="ProtNLM"/>
    </source>
</evidence>
<protein>
    <recommendedName>
        <fullName evidence="4">DUF1349 domain-containing protein</fullName>
    </recommendedName>
</protein>
<dbReference type="EMBL" id="CP065592">
    <property type="protein sequence ID" value="QPQ54581.1"/>
    <property type="molecule type" value="Genomic_DNA"/>
</dbReference>
<organism evidence="2 3">
    <name type="scientific">Allosphingosinicella flava</name>
    <dbReference type="NCBI Taxonomy" id="2771430"/>
    <lineage>
        <taxon>Bacteria</taxon>
        <taxon>Pseudomonadati</taxon>
        <taxon>Pseudomonadota</taxon>
        <taxon>Alphaproteobacteria</taxon>
        <taxon>Sphingomonadales</taxon>
        <taxon>Sphingomonadaceae</taxon>
        <taxon>Allosphingosinicella</taxon>
    </lineage>
</organism>
<proteinExistence type="predicted"/>
<dbReference type="KEGG" id="sflv:IC614_09620"/>
<evidence type="ECO:0000313" key="3">
    <source>
        <dbReference type="Proteomes" id="UP000594873"/>
    </source>
</evidence>
<sequence>MTFMRNFRRIGGLLTLAMLAAQPAAAQMRMQPPPGAAPPSAALNDEFDGDSLSPDWKIFHAENGWPNKIKAMDVGKTTQGALHLEPYDSAWVRDLNAPFLYKILQGDFDVRARVRAKGANGDIPAGTWSLGGLMARVPNGLTEATWQPNRENWHFITTGVGFEAGKTMTETKGTYNSYSSLKLRPYQSGWVELRLVRVGMAIFALVRPDDKSPWVVRDRFYRMEGSPFMQVGLIAYTTSPDTKPGPENAAVTNRQVSKELPVDMTLEVDWVRFAPAKPAPVRDWYGQVNGTNPLTNPNITDAEILAAIGD</sequence>
<dbReference type="Gene3D" id="2.60.120.200">
    <property type="match status" value="1"/>
</dbReference>
<keyword evidence="1" id="KW-0732">Signal</keyword>
<dbReference type="AlphaFoldDB" id="A0A7T2LLK2"/>
<accession>A0A7T2LLK2</accession>
<name>A0A7T2LLK2_9SPHN</name>
<evidence type="ECO:0000313" key="2">
    <source>
        <dbReference type="EMBL" id="QPQ54581.1"/>
    </source>
</evidence>
<dbReference type="Proteomes" id="UP000594873">
    <property type="component" value="Chromosome"/>
</dbReference>
<reference evidence="2 3" key="1">
    <citation type="submission" date="2020-11" db="EMBL/GenBank/DDBJ databases">
        <title>Genome seq and assembly of Sphingosinicella sp.</title>
        <authorList>
            <person name="Chhetri G."/>
        </authorList>
    </citation>
    <scope>NUCLEOTIDE SEQUENCE [LARGE SCALE GENOMIC DNA]</scope>
    <source>
        <strain evidence="2 3">UDD2</strain>
    </source>
</reference>